<keyword evidence="12" id="KW-1133">Transmembrane helix</keyword>
<protein>
    <recommendedName>
        <fullName evidence="5">pectinesterase</fullName>
        <ecNumber evidence="5">3.1.1.11</ecNumber>
    </recommendedName>
</protein>
<evidence type="ECO:0000256" key="4">
    <source>
        <dbReference type="ARBA" id="ARBA00007786"/>
    </source>
</evidence>
<dbReference type="Gene3D" id="1.20.140.40">
    <property type="entry name" value="Invertase/pectin methylesterase inhibitor family protein"/>
    <property type="match status" value="2"/>
</dbReference>
<sequence length="1058" mass="115339">MSQDKVHLTGAPDSGEQVSTFKKKKKLFLGIFASLLLVAAIIAIVTGVNSHKDSNNSGTHAILKSSCSATLYPELCYSAIATVPGAANNLASQKDVIELSINITTKAVQKNFFVVRKALLKGEKHVEKMCSNALAMIKNMTDTDIAKFELSQKNTNRKLKQEEKEEEGSTGEWPEWLSAGDRRLLQSGTVTPNVVVAADGSGDYRTVSAAVKAAPSKSKTRYIIRIKAGVYKENVEVPKDKHNIMFLGDGRKTTIITGSRNVVDGSTTFHSATVAVVGQGFLAREVTFQNTAGPSKHQAVALRTGSDLAAFYRCDMLAYQDTLYVHSNRLFFINCFVAGTVDFIFGNSAAVFQDCDIHARRPNSGQKNMVTAQGRSDPNQNTGIVIQKSRIGATSDLQPVKGSFPTYLGRPWKEYSRTVIMQSSISDVINPAGWHEWNGNFALNTLYYGEYQNSGAGAGTSKRVSWKGYKIMESINSFKGYGKVDEVEQQAFQKKSRRRMIILIVSSIVLVAVIIGAVVGVVAHKRSNDSSPDSAPQTELTPASSLKAVCSVTQYPNSCFSSISSLETANTSDPEVLFRLSLQVAMNELSKLKTYPDSLIPMIDEPQLKAAVNVCSTIFDDAVDRVNDSLSSIVSGEAGGKLNISQAKIDDLKAWLSTALTDQETCIDALQELNTTDHANDLILEDMKAKMENSTEFVSNSLAIVSKIISLLSDQFSAGPGNRKLLGLQGSSSHSGFPDWVSPGDRRLLQEANPTPDVVVAKDGTGKYKTIREAVGEIPKKGKTRFVIYVKEGTYEENVILDKSKWNVMIYGDGKTKTIISGNLNFVDGTPTFSTATFAVAGKGFFARDIKFINTAGPEKHQAVAFRSGSDLSVYYRCAFDAYQDTLYAHSNRQFYRECDITGTIDFIFGNAAVVFQYCNIQPRQPMSNQFNTITAQGKKDPNQNTGISIQKCTLTAAANLTAPTYLGRPWKQYSTTVIMQSTIGPFLKPQGWMSWVSGVDPPASIFYAEYQNTGPGADVAQRVKWAGYKPTLTADEAGKFTGAEWLPATAVKFDSTL</sequence>
<dbReference type="InterPro" id="IPR018040">
    <property type="entry name" value="Pectinesterase_Tyr_AS"/>
</dbReference>
<dbReference type="InterPro" id="IPR000070">
    <property type="entry name" value="Pectinesterase_cat"/>
</dbReference>
<evidence type="ECO:0000256" key="8">
    <source>
        <dbReference type="ARBA" id="ARBA00023085"/>
    </source>
</evidence>
<evidence type="ECO:0000256" key="1">
    <source>
        <dbReference type="ARBA" id="ARBA00004191"/>
    </source>
</evidence>
<feature type="active site" evidence="11">
    <location>
        <position position="342"/>
    </location>
</feature>
<evidence type="ECO:0000256" key="12">
    <source>
        <dbReference type="SAM" id="Phobius"/>
    </source>
</evidence>
<comment type="pathway">
    <text evidence="2">Glycan metabolism; pectin degradation; 2-dehydro-3-deoxy-D-gluconate from pectin: step 1/5.</text>
</comment>
<comment type="similarity">
    <text evidence="4">In the C-terminal section; belongs to the pectinesterase family.</text>
</comment>
<evidence type="ECO:0000256" key="10">
    <source>
        <dbReference type="ARBA" id="ARBA00023180"/>
    </source>
</evidence>
<dbReference type="PROSITE" id="PS00800">
    <property type="entry name" value="PECTINESTERASE_1"/>
    <property type="match status" value="1"/>
</dbReference>
<dbReference type="PROSITE" id="PS00503">
    <property type="entry name" value="PECTINESTERASE_2"/>
    <property type="match status" value="2"/>
</dbReference>
<dbReference type="Proteomes" id="UP001141552">
    <property type="component" value="Unassembled WGS sequence"/>
</dbReference>
<organism evidence="14 15">
    <name type="scientific">Turnera subulata</name>
    <dbReference type="NCBI Taxonomy" id="218843"/>
    <lineage>
        <taxon>Eukaryota</taxon>
        <taxon>Viridiplantae</taxon>
        <taxon>Streptophyta</taxon>
        <taxon>Embryophyta</taxon>
        <taxon>Tracheophyta</taxon>
        <taxon>Spermatophyta</taxon>
        <taxon>Magnoliopsida</taxon>
        <taxon>eudicotyledons</taxon>
        <taxon>Gunneridae</taxon>
        <taxon>Pentapetalae</taxon>
        <taxon>rosids</taxon>
        <taxon>fabids</taxon>
        <taxon>Malpighiales</taxon>
        <taxon>Passifloraceae</taxon>
        <taxon>Turnera</taxon>
    </lineage>
</organism>
<evidence type="ECO:0000256" key="11">
    <source>
        <dbReference type="PROSITE-ProRule" id="PRU10040"/>
    </source>
</evidence>
<dbReference type="AlphaFoldDB" id="A0A9Q0FA09"/>
<dbReference type="InterPro" id="IPR006501">
    <property type="entry name" value="Pectinesterase_inhib_dom"/>
</dbReference>
<dbReference type="FunFam" id="2.160.20.10:FF:000001">
    <property type="entry name" value="Pectinesterase"/>
    <property type="match status" value="2"/>
</dbReference>
<dbReference type="GO" id="GO:0030599">
    <property type="term" value="F:pectinesterase activity"/>
    <property type="evidence" value="ECO:0007669"/>
    <property type="project" value="UniProtKB-EC"/>
</dbReference>
<evidence type="ECO:0000256" key="9">
    <source>
        <dbReference type="ARBA" id="ARBA00023157"/>
    </source>
</evidence>
<dbReference type="OrthoDB" id="2019149at2759"/>
<dbReference type="Pfam" id="PF04043">
    <property type="entry name" value="PMEI"/>
    <property type="match status" value="1"/>
</dbReference>
<keyword evidence="8" id="KW-0063">Aspartyl esterase</keyword>
<evidence type="ECO:0000259" key="13">
    <source>
        <dbReference type="SMART" id="SM00856"/>
    </source>
</evidence>
<reference evidence="14" key="2">
    <citation type="journal article" date="2023" name="Plants (Basel)">
        <title>Annotation of the Turnera subulata (Passifloraceae) Draft Genome Reveals the S-Locus Evolved after the Divergence of Turneroideae from Passifloroideae in a Stepwise Manner.</title>
        <authorList>
            <person name="Henning P.M."/>
            <person name="Roalson E.H."/>
            <person name="Mir W."/>
            <person name="McCubbin A.G."/>
            <person name="Shore J.S."/>
        </authorList>
    </citation>
    <scope>NUCLEOTIDE SEQUENCE</scope>
    <source>
        <strain evidence="14">F60SS</strain>
    </source>
</reference>
<keyword evidence="6" id="KW-0964">Secreted</keyword>
<comment type="caution">
    <text evidence="14">The sequence shown here is derived from an EMBL/GenBank/DDBJ whole genome shotgun (WGS) entry which is preliminary data.</text>
</comment>
<dbReference type="PANTHER" id="PTHR31707">
    <property type="entry name" value="PECTINESTERASE"/>
    <property type="match status" value="1"/>
</dbReference>
<feature type="non-terminal residue" evidence="14">
    <location>
        <position position="1058"/>
    </location>
</feature>
<dbReference type="EC" id="3.1.1.11" evidence="5"/>
<keyword evidence="6" id="KW-0134">Cell wall</keyword>
<keyword evidence="10" id="KW-0325">Glycoprotein</keyword>
<dbReference type="InterPro" id="IPR035513">
    <property type="entry name" value="Invertase/methylesterase_inhib"/>
</dbReference>
<evidence type="ECO:0000256" key="3">
    <source>
        <dbReference type="ARBA" id="ARBA00006027"/>
    </source>
</evidence>
<name>A0A9Q0FA09_9ROSI</name>
<keyword evidence="7" id="KW-0378">Hydrolase</keyword>
<dbReference type="FunFam" id="1.20.140.40:FF:000010">
    <property type="entry name" value="Pectinesterase"/>
    <property type="match status" value="1"/>
</dbReference>
<feature type="transmembrane region" description="Helical" evidence="12">
    <location>
        <begin position="500"/>
        <end position="523"/>
    </location>
</feature>
<dbReference type="EMBL" id="JAKUCV010006388">
    <property type="protein sequence ID" value="KAJ4827605.1"/>
    <property type="molecule type" value="Genomic_DNA"/>
</dbReference>
<dbReference type="InterPro" id="IPR011050">
    <property type="entry name" value="Pectin_lyase_fold/virulence"/>
</dbReference>
<feature type="active site" evidence="11">
    <location>
        <position position="906"/>
    </location>
</feature>
<gene>
    <name evidence="14" type="ORF">Tsubulata_026412</name>
</gene>
<comment type="subcellular location">
    <subcellularLocation>
        <location evidence="1">Secreted</location>
        <location evidence="1">Cell wall</location>
    </subcellularLocation>
</comment>
<dbReference type="GO" id="GO:0004857">
    <property type="term" value="F:enzyme inhibitor activity"/>
    <property type="evidence" value="ECO:0007669"/>
    <property type="project" value="InterPro"/>
</dbReference>
<dbReference type="Gene3D" id="2.160.20.10">
    <property type="entry name" value="Single-stranded right-handed beta-helix, Pectin lyase-like"/>
    <property type="match status" value="2"/>
</dbReference>
<evidence type="ECO:0000256" key="6">
    <source>
        <dbReference type="ARBA" id="ARBA00022512"/>
    </source>
</evidence>
<keyword evidence="15" id="KW-1185">Reference proteome</keyword>
<keyword evidence="12" id="KW-0472">Membrane</keyword>
<evidence type="ECO:0000256" key="7">
    <source>
        <dbReference type="ARBA" id="ARBA00022801"/>
    </source>
</evidence>
<dbReference type="InterPro" id="IPR033131">
    <property type="entry name" value="Pectinesterase_Asp_AS"/>
</dbReference>
<dbReference type="CDD" id="cd15798">
    <property type="entry name" value="PMEI-like_3"/>
    <property type="match status" value="1"/>
</dbReference>
<dbReference type="SMART" id="SM00856">
    <property type="entry name" value="PMEI"/>
    <property type="match status" value="1"/>
</dbReference>
<dbReference type="NCBIfam" id="TIGR01614">
    <property type="entry name" value="PME_inhib"/>
    <property type="match status" value="1"/>
</dbReference>
<evidence type="ECO:0000313" key="14">
    <source>
        <dbReference type="EMBL" id="KAJ4827605.1"/>
    </source>
</evidence>
<feature type="transmembrane region" description="Helical" evidence="12">
    <location>
        <begin position="27"/>
        <end position="48"/>
    </location>
</feature>
<keyword evidence="9" id="KW-1015">Disulfide bond</keyword>
<keyword evidence="12" id="KW-0812">Transmembrane</keyword>
<evidence type="ECO:0000256" key="5">
    <source>
        <dbReference type="ARBA" id="ARBA00013229"/>
    </source>
</evidence>
<evidence type="ECO:0000256" key="2">
    <source>
        <dbReference type="ARBA" id="ARBA00005184"/>
    </source>
</evidence>
<feature type="transmembrane region" description="Helical" evidence="12">
    <location>
        <begin position="330"/>
        <end position="352"/>
    </location>
</feature>
<proteinExistence type="inferred from homology"/>
<dbReference type="InterPro" id="IPR012334">
    <property type="entry name" value="Pectin_lyas_fold"/>
</dbReference>
<dbReference type="GO" id="GO:0042545">
    <property type="term" value="P:cell wall modification"/>
    <property type="evidence" value="ECO:0007669"/>
    <property type="project" value="InterPro"/>
</dbReference>
<dbReference type="SUPFAM" id="SSF101148">
    <property type="entry name" value="Plant invertase/pectin methylesterase inhibitor"/>
    <property type="match status" value="2"/>
</dbReference>
<evidence type="ECO:0000313" key="15">
    <source>
        <dbReference type="Proteomes" id="UP001141552"/>
    </source>
</evidence>
<comment type="similarity">
    <text evidence="3">In the N-terminal section; belongs to the PMEI family.</text>
</comment>
<reference evidence="14" key="1">
    <citation type="submission" date="2022-02" db="EMBL/GenBank/DDBJ databases">
        <authorList>
            <person name="Henning P.M."/>
            <person name="McCubbin A.G."/>
            <person name="Shore J.S."/>
        </authorList>
    </citation>
    <scope>NUCLEOTIDE SEQUENCE</scope>
    <source>
        <strain evidence="14">F60SS</strain>
        <tissue evidence="14">Leaves</tissue>
    </source>
</reference>
<dbReference type="SUPFAM" id="SSF51126">
    <property type="entry name" value="Pectin lyase-like"/>
    <property type="match status" value="2"/>
</dbReference>
<accession>A0A9Q0FA09</accession>
<feature type="domain" description="Pectinesterase inhibitor" evidence="13">
    <location>
        <begin position="541"/>
        <end position="704"/>
    </location>
</feature>
<dbReference type="Pfam" id="PF01095">
    <property type="entry name" value="Pectinesterase"/>
    <property type="match status" value="2"/>
</dbReference>